<evidence type="ECO:0000313" key="1">
    <source>
        <dbReference type="EMBL" id="MBK1884606.1"/>
    </source>
</evidence>
<dbReference type="Proteomes" id="UP000603141">
    <property type="component" value="Unassembled WGS sequence"/>
</dbReference>
<organism evidence="1 2">
    <name type="scientific">Luteolibacter pohnpeiensis</name>
    <dbReference type="NCBI Taxonomy" id="454153"/>
    <lineage>
        <taxon>Bacteria</taxon>
        <taxon>Pseudomonadati</taxon>
        <taxon>Verrucomicrobiota</taxon>
        <taxon>Verrucomicrobiia</taxon>
        <taxon>Verrucomicrobiales</taxon>
        <taxon>Verrucomicrobiaceae</taxon>
        <taxon>Luteolibacter</taxon>
    </lineage>
</organism>
<dbReference type="RefSeq" id="WP_200273956.1">
    <property type="nucleotide sequence ID" value="NZ_JAENIJ010000064.1"/>
</dbReference>
<accession>A0A934S8B5</accession>
<name>A0A934S8B5_9BACT</name>
<dbReference type="EMBL" id="JAENIJ010000064">
    <property type="protein sequence ID" value="MBK1884606.1"/>
    <property type="molecule type" value="Genomic_DNA"/>
</dbReference>
<gene>
    <name evidence="1" type="ORF">JIN85_19475</name>
</gene>
<reference evidence="1" key="1">
    <citation type="submission" date="2021-01" db="EMBL/GenBank/DDBJ databases">
        <title>Modified the classification status of verrucomicrobia.</title>
        <authorList>
            <person name="Feng X."/>
        </authorList>
    </citation>
    <scope>NUCLEOTIDE SEQUENCE</scope>
    <source>
        <strain evidence="1">KCTC 22041</strain>
    </source>
</reference>
<comment type="caution">
    <text evidence="1">The sequence shown here is derived from an EMBL/GenBank/DDBJ whole genome shotgun (WGS) entry which is preliminary data.</text>
</comment>
<sequence>MSETYTATAYKSFTEETPGQLVNKEFHFVALGAAEDSIKLAESGDEVIGVMVERYAPDLPEINVRLLNRGGTVKVKAGGIIPKNGRVVFGAGGLAIAQPAAAGSYRTLGRKLSQGNSATNDVIEILDVIEPVVIA</sequence>
<proteinExistence type="predicted"/>
<evidence type="ECO:0008006" key="3">
    <source>
        <dbReference type="Google" id="ProtNLM"/>
    </source>
</evidence>
<protein>
    <recommendedName>
        <fullName evidence="3">DUF2190 domain-containing protein</fullName>
    </recommendedName>
</protein>
<keyword evidence="2" id="KW-1185">Reference proteome</keyword>
<evidence type="ECO:0000313" key="2">
    <source>
        <dbReference type="Proteomes" id="UP000603141"/>
    </source>
</evidence>
<dbReference type="AlphaFoldDB" id="A0A934S8B5"/>